<dbReference type="EMBL" id="VFOQ01000001">
    <property type="protein sequence ID" value="TQL59667.1"/>
    <property type="molecule type" value="Genomic_DNA"/>
</dbReference>
<evidence type="ECO:0000259" key="3">
    <source>
        <dbReference type="PROSITE" id="PS51186"/>
    </source>
</evidence>
<reference evidence="4 5" key="1">
    <citation type="submission" date="2019-06" db="EMBL/GenBank/DDBJ databases">
        <title>Sequencing the genomes of 1000 actinobacteria strains.</title>
        <authorList>
            <person name="Klenk H.-P."/>
        </authorList>
    </citation>
    <scope>NUCLEOTIDE SEQUENCE [LARGE SCALE GENOMIC DNA]</scope>
    <source>
        <strain evidence="4 5">DSM 18082</strain>
    </source>
</reference>
<protein>
    <submittedName>
        <fullName evidence="4">Acetyltransferase (GNAT) family protein</fullName>
    </submittedName>
</protein>
<dbReference type="PANTHER" id="PTHR43877">
    <property type="entry name" value="AMINOALKYLPHOSPHONATE N-ACETYLTRANSFERASE-RELATED-RELATED"/>
    <property type="match status" value="1"/>
</dbReference>
<keyword evidence="1 4" id="KW-0808">Transferase</keyword>
<dbReference type="GO" id="GO:0016747">
    <property type="term" value="F:acyltransferase activity, transferring groups other than amino-acyl groups"/>
    <property type="evidence" value="ECO:0007669"/>
    <property type="project" value="InterPro"/>
</dbReference>
<dbReference type="InterPro" id="IPR050832">
    <property type="entry name" value="Bact_Acetyltransf"/>
</dbReference>
<feature type="domain" description="N-acetyltransferase" evidence="3">
    <location>
        <begin position="20"/>
        <end position="164"/>
    </location>
</feature>
<keyword evidence="2" id="KW-0012">Acyltransferase</keyword>
<dbReference type="Gene3D" id="3.40.630.30">
    <property type="match status" value="1"/>
</dbReference>
<dbReference type="SUPFAM" id="SSF55729">
    <property type="entry name" value="Acyl-CoA N-acyltransferases (Nat)"/>
    <property type="match status" value="1"/>
</dbReference>
<keyword evidence="5" id="KW-1185">Reference proteome</keyword>
<comment type="caution">
    <text evidence="4">The sequence shown here is derived from an EMBL/GenBank/DDBJ whole genome shotgun (WGS) entry which is preliminary data.</text>
</comment>
<accession>A0A542ZH20</accession>
<proteinExistence type="predicted"/>
<evidence type="ECO:0000313" key="5">
    <source>
        <dbReference type="Proteomes" id="UP000319514"/>
    </source>
</evidence>
<evidence type="ECO:0000313" key="4">
    <source>
        <dbReference type="EMBL" id="TQL59667.1"/>
    </source>
</evidence>
<organism evidence="4 5">
    <name type="scientific">Oryzihumus leptocrescens</name>
    <dbReference type="NCBI Taxonomy" id="297536"/>
    <lineage>
        <taxon>Bacteria</taxon>
        <taxon>Bacillati</taxon>
        <taxon>Actinomycetota</taxon>
        <taxon>Actinomycetes</taxon>
        <taxon>Micrococcales</taxon>
        <taxon>Intrasporangiaceae</taxon>
        <taxon>Oryzihumus</taxon>
    </lineage>
</organism>
<dbReference type="PROSITE" id="PS51186">
    <property type="entry name" value="GNAT"/>
    <property type="match status" value="1"/>
</dbReference>
<dbReference type="InterPro" id="IPR016181">
    <property type="entry name" value="Acyl_CoA_acyltransferase"/>
</dbReference>
<evidence type="ECO:0000256" key="2">
    <source>
        <dbReference type="ARBA" id="ARBA00023315"/>
    </source>
</evidence>
<gene>
    <name evidence="4" type="ORF">FB474_1029</name>
</gene>
<dbReference type="Proteomes" id="UP000319514">
    <property type="component" value="Unassembled WGS sequence"/>
</dbReference>
<dbReference type="Pfam" id="PF00583">
    <property type="entry name" value="Acetyltransf_1"/>
    <property type="match status" value="1"/>
</dbReference>
<dbReference type="CDD" id="cd04301">
    <property type="entry name" value="NAT_SF"/>
    <property type="match status" value="1"/>
</dbReference>
<evidence type="ECO:0000256" key="1">
    <source>
        <dbReference type="ARBA" id="ARBA00022679"/>
    </source>
</evidence>
<sequence length="164" mass="17912">MATELTAGACVESPAGVTDLRIRQPDDDATLRDWQHVHNATIPAHELSLEEVRERAGRNRLEVAYLGAVLVGCSTVRPPTDDTRTATVIARVLAAHRGRGLGEELYARGLSHARELGAGVVETVVLSSNEDGLRFALRHGFVETERYVLPGETVPWVDLRLRLG</sequence>
<name>A0A542ZH20_9MICO</name>
<dbReference type="AlphaFoldDB" id="A0A542ZH20"/>
<dbReference type="InterPro" id="IPR000182">
    <property type="entry name" value="GNAT_dom"/>
</dbReference>